<evidence type="ECO:0000259" key="3">
    <source>
        <dbReference type="Pfam" id="PF02517"/>
    </source>
</evidence>
<feature type="transmembrane region" description="Helical" evidence="2">
    <location>
        <begin position="295"/>
        <end position="318"/>
    </location>
</feature>
<reference evidence="4 5" key="1">
    <citation type="submission" date="2013-04" db="EMBL/GenBank/DDBJ databases">
        <title>The Genome Sequence of Propionimicrobium lymphophilum ACS-093-V-SCH5.</title>
        <authorList>
            <consortium name="The Broad Institute Genomics Platform"/>
            <person name="Earl A."/>
            <person name="Ward D."/>
            <person name="Feldgarden M."/>
            <person name="Gevers D."/>
            <person name="Saerens B."/>
            <person name="Vaneechoutte M."/>
            <person name="Walker B."/>
            <person name="Young S."/>
            <person name="Zeng Q."/>
            <person name="Gargeya S."/>
            <person name="Fitzgerald M."/>
            <person name="Haas B."/>
            <person name="Abouelleil A."/>
            <person name="Allen A.W."/>
            <person name="Alvarado L."/>
            <person name="Arachchi H.M."/>
            <person name="Berlin A.M."/>
            <person name="Chapman S.B."/>
            <person name="Gainer-Dewar J."/>
            <person name="Goldberg J."/>
            <person name="Griggs A."/>
            <person name="Gujja S."/>
            <person name="Hansen M."/>
            <person name="Howarth C."/>
            <person name="Imamovic A."/>
            <person name="Ireland A."/>
            <person name="Larimer J."/>
            <person name="McCowan C."/>
            <person name="Murphy C."/>
            <person name="Pearson M."/>
            <person name="Poon T.W."/>
            <person name="Priest M."/>
            <person name="Roberts A."/>
            <person name="Saif S."/>
            <person name="Shea T."/>
            <person name="Sisk P."/>
            <person name="Sykes S."/>
            <person name="Wortman J."/>
            <person name="Nusbaum C."/>
            <person name="Birren B."/>
        </authorList>
    </citation>
    <scope>NUCLEOTIDE SEQUENCE [LARGE SCALE GENOMIC DNA]</scope>
    <source>
        <strain evidence="4 5">ACS-093-V-SCH5</strain>
    </source>
</reference>
<dbReference type="HOGENOM" id="CLU_052492_1_1_11"/>
<dbReference type="RefSeq" id="WP_016456339.1">
    <property type="nucleotide sequence ID" value="NZ_KE150269.1"/>
</dbReference>
<keyword evidence="2" id="KW-0472">Membrane</keyword>
<evidence type="ECO:0000256" key="2">
    <source>
        <dbReference type="SAM" id="Phobius"/>
    </source>
</evidence>
<feature type="transmembrane region" description="Helical" evidence="2">
    <location>
        <begin position="239"/>
        <end position="257"/>
    </location>
</feature>
<protein>
    <recommendedName>
        <fullName evidence="3">CAAX prenyl protease 2/Lysostaphin resistance protein A-like domain-containing protein</fullName>
    </recommendedName>
</protein>
<name>S2WH28_9ACTN</name>
<keyword evidence="2" id="KW-1133">Transmembrane helix</keyword>
<dbReference type="Proteomes" id="UP000014417">
    <property type="component" value="Unassembled WGS sequence"/>
</dbReference>
<dbReference type="Pfam" id="PF02517">
    <property type="entry name" value="Rce1-like"/>
    <property type="match status" value="1"/>
</dbReference>
<sequence>MNESVNEQWAPPSPAERSGGSKCSYPVMETNYPSFWRTQTWQVWRPIVALVVGVFVFFVLSMIASVAGLLIDQATGRQKITEITSMADFEMTPIMFLATNLSLAALVPTAMLIGRIIFGQKGGFVSSVIGKLRWGWLGVCVAIMIPVWALMILVSWLVNPAQFDGLHANNETVLFICIILLTTPLQCAGEEYGFRGLINRSVSSFVRPDKKIFGVPTGMLLGTLVSSLMFMAAHAATDIWLNLFYFMFGVVSCIMAWRTGGLEASIAMHAVNNLVAMTTLPFGDTEGLLDRSSGVADASALIQIAAPIVGMLLVLFVAKKLGVQKTSAPDAPSEEPDTASVMPKQIAPRFPEEGTDEEMSKPRRAINNQTEQSIE</sequence>
<feature type="transmembrane region" description="Helical" evidence="2">
    <location>
        <begin position="47"/>
        <end position="71"/>
    </location>
</feature>
<feature type="region of interest" description="Disordered" evidence="1">
    <location>
        <begin position="1"/>
        <end position="21"/>
    </location>
</feature>
<feature type="transmembrane region" description="Helical" evidence="2">
    <location>
        <begin position="134"/>
        <end position="158"/>
    </location>
</feature>
<dbReference type="GO" id="GO:0080120">
    <property type="term" value="P:CAAX-box protein maturation"/>
    <property type="evidence" value="ECO:0007669"/>
    <property type="project" value="UniProtKB-ARBA"/>
</dbReference>
<comment type="caution">
    <text evidence="4">The sequence shown here is derived from an EMBL/GenBank/DDBJ whole genome shotgun (WGS) entry which is preliminary data.</text>
</comment>
<evidence type="ECO:0000313" key="5">
    <source>
        <dbReference type="Proteomes" id="UP000014417"/>
    </source>
</evidence>
<dbReference type="STRING" id="883161.HMPREF9306_01515"/>
<gene>
    <name evidence="4" type="ORF">HMPREF9306_01515</name>
</gene>
<feature type="compositionally biased region" description="Polar residues" evidence="1">
    <location>
        <begin position="366"/>
        <end position="375"/>
    </location>
</feature>
<organism evidence="4 5">
    <name type="scientific">Propionimicrobium lymphophilum ACS-093-V-SCH5</name>
    <dbReference type="NCBI Taxonomy" id="883161"/>
    <lineage>
        <taxon>Bacteria</taxon>
        <taxon>Bacillati</taxon>
        <taxon>Actinomycetota</taxon>
        <taxon>Actinomycetes</taxon>
        <taxon>Propionibacteriales</taxon>
        <taxon>Propionibacteriaceae</taxon>
        <taxon>Propionimicrobium</taxon>
    </lineage>
</organism>
<dbReference type="PANTHER" id="PTHR36435:SF1">
    <property type="entry name" value="CAAX AMINO TERMINAL PROTEASE FAMILY PROTEIN"/>
    <property type="match status" value="1"/>
</dbReference>
<feature type="region of interest" description="Disordered" evidence="1">
    <location>
        <begin position="326"/>
        <end position="375"/>
    </location>
</feature>
<dbReference type="PANTHER" id="PTHR36435">
    <property type="entry name" value="SLR1288 PROTEIN"/>
    <property type="match status" value="1"/>
</dbReference>
<evidence type="ECO:0000313" key="4">
    <source>
        <dbReference type="EMBL" id="EPD31957.1"/>
    </source>
</evidence>
<dbReference type="EMBL" id="AGZR01000009">
    <property type="protein sequence ID" value="EPD31957.1"/>
    <property type="molecule type" value="Genomic_DNA"/>
</dbReference>
<accession>S2WH28</accession>
<keyword evidence="2" id="KW-0812">Transmembrane</keyword>
<dbReference type="InterPro" id="IPR052710">
    <property type="entry name" value="CAAX_protease"/>
</dbReference>
<dbReference type="OrthoDB" id="2680086at2"/>
<dbReference type="InterPro" id="IPR003675">
    <property type="entry name" value="Rce1/LyrA-like_dom"/>
</dbReference>
<feature type="transmembrane region" description="Helical" evidence="2">
    <location>
        <begin position="91"/>
        <end position="113"/>
    </location>
</feature>
<dbReference type="GO" id="GO:0004175">
    <property type="term" value="F:endopeptidase activity"/>
    <property type="evidence" value="ECO:0007669"/>
    <property type="project" value="UniProtKB-ARBA"/>
</dbReference>
<dbReference type="PATRIC" id="fig|883161.3.peg.1504"/>
<proteinExistence type="predicted"/>
<feature type="domain" description="CAAX prenyl protease 2/Lysostaphin resistance protein A-like" evidence="3">
    <location>
        <begin position="174"/>
        <end position="275"/>
    </location>
</feature>
<dbReference type="AlphaFoldDB" id="S2WH28"/>
<evidence type="ECO:0000256" key="1">
    <source>
        <dbReference type="SAM" id="MobiDB-lite"/>
    </source>
</evidence>
<feature type="transmembrane region" description="Helical" evidence="2">
    <location>
        <begin position="212"/>
        <end position="233"/>
    </location>
</feature>
<keyword evidence="5" id="KW-1185">Reference proteome</keyword>